<dbReference type="PANTHER" id="PTHR43245:SF51">
    <property type="entry name" value="SHORT CHAIN DEHYDROGENASE_REDUCTASE FAMILY 42E, MEMBER 2"/>
    <property type="match status" value="1"/>
</dbReference>
<dbReference type="GO" id="GO:0016616">
    <property type="term" value="F:oxidoreductase activity, acting on the CH-OH group of donors, NAD or NADP as acceptor"/>
    <property type="evidence" value="ECO:0007669"/>
    <property type="project" value="InterPro"/>
</dbReference>
<dbReference type="InterPro" id="IPR002225">
    <property type="entry name" value="3Beta_OHSteriod_DH/Estase"/>
</dbReference>
<proteinExistence type="inferred from homology"/>
<dbReference type="PANTHER" id="PTHR43245">
    <property type="entry name" value="BIFUNCTIONAL POLYMYXIN RESISTANCE PROTEIN ARNA"/>
    <property type="match status" value="1"/>
</dbReference>
<accession>A0A9F5MV64</accession>
<dbReference type="RefSeq" id="XP_007433144.1">
    <property type="nucleotide sequence ID" value="XM_007433082.2"/>
</dbReference>
<dbReference type="InterPro" id="IPR050177">
    <property type="entry name" value="Lipid_A_modif_metabolic_enz"/>
</dbReference>
<dbReference type="AlphaFoldDB" id="A0A9F5MV64"/>
<comment type="similarity">
    <text evidence="1 4">Belongs to the 3-beta-HSD family.</text>
</comment>
<dbReference type="RefSeq" id="XP_007433145.1">
    <property type="nucleotide sequence ID" value="XM_007433083.2"/>
</dbReference>
<organism evidence="6 9">
    <name type="scientific">Python bivittatus</name>
    <name type="common">Burmese python</name>
    <name type="synonym">Python molurus bivittatus</name>
    <dbReference type="NCBI Taxonomy" id="176946"/>
    <lineage>
        <taxon>Eukaryota</taxon>
        <taxon>Metazoa</taxon>
        <taxon>Chordata</taxon>
        <taxon>Craniata</taxon>
        <taxon>Vertebrata</taxon>
        <taxon>Euteleostomi</taxon>
        <taxon>Lepidosauria</taxon>
        <taxon>Squamata</taxon>
        <taxon>Bifurcata</taxon>
        <taxon>Unidentata</taxon>
        <taxon>Episquamata</taxon>
        <taxon>Toxicofera</taxon>
        <taxon>Serpentes</taxon>
        <taxon>Henophidia</taxon>
        <taxon>Pythonidae</taxon>
        <taxon>Python</taxon>
    </lineage>
</organism>
<evidence type="ECO:0000259" key="5">
    <source>
        <dbReference type="Pfam" id="PF01073"/>
    </source>
</evidence>
<keyword evidence="4" id="KW-0472">Membrane</keyword>
<dbReference type="OMA" id="IGAYKRS"/>
<name>A0A9F5MV64_PYTBI</name>
<dbReference type="Pfam" id="PF01073">
    <property type="entry name" value="3Beta_HSD"/>
    <property type="match status" value="1"/>
</dbReference>
<dbReference type="InterPro" id="IPR036291">
    <property type="entry name" value="NAD(P)-bd_dom_sf"/>
</dbReference>
<evidence type="ECO:0000313" key="6">
    <source>
        <dbReference type="Proteomes" id="UP000695026"/>
    </source>
</evidence>
<keyword evidence="3" id="KW-0520">NAD</keyword>
<dbReference type="SUPFAM" id="SSF51735">
    <property type="entry name" value="NAD(P)-binding Rossmann-fold domains"/>
    <property type="match status" value="1"/>
</dbReference>
<evidence type="ECO:0000256" key="1">
    <source>
        <dbReference type="ARBA" id="ARBA00009219"/>
    </source>
</evidence>
<evidence type="ECO:0000256" key="3">
    <source>
        <dbReference type="ARBA" id="ARBA00023027"/>
    </source>
</evidence>
<keyword evidence="6" id="KW-1185">Reference proteome</keyword>
<dbReference type="RefSeq" id="XP_025025506.1">
    <property type="nucleotide sequence ID" value="XM_025169738.1"/>
</dbReference>
<feature type="domain" description="3-beta hydroxysteroid dehydrogenase/isomerase" evidence="5">
    <location>
        <begin position="12"/>
        <end position="281"/>
    </location>
</feature>
<dbReference type="GO" id="GO:0006694">
    <property type="term" value="P:steroid biosynthetic process"/>
    <property type="evidence" value="ECO:0007669"/>
    <property type="project" value="InterPro"/>
</dbReference>
<gene>
    <name evidence="7 8 9" type="primary">SDR42E1</name>
</gene>
<keyword evidence="4" id="KW-0812">Transmembrane</keyword>
<dbReference type="CTD" id="93517"/>
<evidence type="ECO:0000256" key="2">
    <source>
        <dbReference type="ARBA" id="ARBA00023002"/>
    </source>
</evidence>
<dbReference type="OrthoDB" id="2735536at2759"/>
<keyword evidence="4" id="KW-1133">Transmembrane helix</keyword>
<keyword evidence="2 4" id="KW-0560">Oxidoreductase</keyword>
<dbReference type="KEGG" id="pbi:103058160"/>
<feature type="transmembrane region" description="Helical" evidence="4">
    <location>
        <begin position="284"/>
        <end position="303"/>
    </location>
</feature>
<evidence type="ECO:0000313" key="8">
    <source>
        <dbReference type="RefSeq" id="XP_007433145.1"/>
    </source>
</evidence>
<evidence type="ECO:0000256" key="4">
    <source>
        <dbReference type="RuleBase" id="RU004475"/>
    </source>
</evidence>
<sequence>MERENPNKEAVLITGGSGYFGFRLGSALAKNKVDVILFDVSRPTQEIPKGVKFVKGDVCDIQEVEAALQGMSCVFHIASFGMSGREQLNQKRIEEVNIKGTENVIETCRKVGISKLVYTSTYNVVFGGQVIENGDESWPYLPLHLHPDHYSRTKALAEMKVLEANGTVLRDGQGILRTCALRPAGIYGPGEQRHLPRIVNYIERGWFRFVYGDPSSLVDFVHVDNLVQAHILAAEALGATKKHIAAGQPYFISDGRPVNNFEFFRPLVENLGYAFPTLHLPLSLVYFFAFFTELVHFVVGRLYNFQPLLTRTEVYKTGVTHFFSLAKARRELGYEPQQYSLGEVVEWFQAHGHGQKFSMSSGKHFMRNAALAFLVVGMVFLWFPRFSWSFF</sequence>
<reference evidence="7 8" key="1">
    <citation type="submission" date="2025-04" db="UniProtKB">
        <authorList>
            <consortium name="RefSeq"/>
        </authorList>
    </citation>
    <scope>IDENTIFICATION</scope>
    <source>
        <tissue evidence="7 8">Liver</tissue>
    </source>
</reference>
<dbReference type="Proteomes" id="UP000695026">
    <property type="component" value="Unplaced"/>
</dbReference>
<evidence type="ECO:0000313" key="9">
    <source>
        <dbReference type="RefSeq" id="XP_025025506.1"/>
    </source>
</evidence>
<dbReference type="Gene3D" id="3.40.50.720">
    <property type="entry name" value="NAD(P)-binding Rossmann-like Domain"/>
    <property type="match status" value="1"/>
</dbReference>
<dbReference type="FunFam" id="3.40.50.720:FF:000138">
    <property type="entry name" value="Short-chain dehydrogenase/reductase family 42E member 1"/>
    <property type="match status" value="1"/>
</dbReference>
<protein>
    <submittedName>
        <fullName evidence="7 8">Short-chain dehydrogenase/reductase family 42E member 1</fullName>
    </submittedName>
</protein>
<feature type="transmembrane region" description="Helical" evidence="4">
    <location>
        <begin position="365"/>
        <end position="383"/>
    </location>
</feature>
<evidence type="ECO:0000313" key="7">
    <source>
        <dbReference type="RefSeq" id="XP_007433144.1"/>
    </source>
</evidence>
<dbReference type="GeneID" id="103058160"/>